<dbReference type="GO" id="GO:0032259">
    <property type="term" value="P:methylation"/>
    <property type="evidence" value="ECO:0007669"/>
    <property type="project" value="UniProtKB-KW"/>
</dbReference>
<evidence type="ECO:0000256" key="4">
    <source>
        <dbReference type="PIRSR" id="PIRSR037505-2"/>
    </source>
</evidence>
<evidence type="ECO:0000313" key="9">
    <source>
        <dbReference type="Proteomes" id="UP001519460"/>
    </source>
</evidence>
<dbReference type="PANTHER" id="PTHR11103:SF18">
    <property type="entry name" value="SLR1189 PROTEIN"/>
    <property type="match status" value="1"/>
</dbReference>
<dbReference type="Gene3D" id="3.20.20.330">
    <property type="entry name" value="Homocysteine-binding-like domain"/>
    <property type="match status" value="1"/>
</dbReference>
<feature type="binding site" evidence="4 5">
    <location>
        <position position="259"/>
    </location>
    <ligand>
        <name>Zn(2+)</name>
        <dbReference type="ChEBI" id="CHEBI:29105"/>
    </ligand>
</feature>
<dbReference type="AlphaFoldDB" id="A0ABD0L6G8"/>
<dbReference type="InterPro" id="IPR003726">
    <property type="entry name" value="HCY_dom"/>
</dbReference>
<dbReference type="PROSITE" id="PS50970">
    <property type="entry name" value="HCY"/>
    <property type="match status" value="1"/>
</dbReference>
<keyword evidence="6" id="KW-0732">Signal</keyword>
<feature type="chain" id="PRO_5044773770" description="Hcy-binding domain-containing protein" evidence="6">
    <location>
        <begin position="24"/>
        <end position="400"/>
    </location>
</feature>
<evidence type="ECO:0000256" key="3">
    <source>
        <dbReference type="ARBA" id="ARBA00034478"/>
    </source>
</evidence>
<organism evidence="8 9">
    <name type="scientific">Batillaria attramentaria</name>
    <dbReference type="NCBI Taxonomy" id="370345"/>
    <lineage>
        <taxon>Eukaryota</taxon>
        <taxon>Metazoa</taxon>
        <taxon>Spiralia</taxon>
        <taxon>Lophotrochozoa</taxon>
        <taxon>Mollusca</taxon>
        <taxon>Gastropoda</taxon>
        <taxon>Caenogastropoda</taxon>
        <taxon>Sorbeoconcha</taxon>
        <taxon>Cerithioidea</taxon>
        <taxon>Batillariidae</taxon>
        <taxon>Batillaria</taxon>
    </lineage>
</organism>
<evidence type="ECO:0000313" key="8">
    <source>
        <dbReference type="EMBL" id="KAK7494841.1"/>
    </source>
</evidence>
<keyword evidence="4 5" id="KW-0479">Metal-binding</keyword>
<comment type="pathway">
    <text evidence="3">Amino-acid biosynthesis; L-methionine biosynthesis via de novo pathway.</text>
</comment>
<protein>
    <recommendedName>
        <fullName evidence="7">Hcy-binding domain-containing protein</fullName>
    </recommendedName>
</protein>
<evidence type="ECO:0000256" key="1">
    <source>
        <dbReference type="ARBA" id="ARBA00022603"/>
    </source>
</evidence>
<accession>A0ABD0L6G8</accession>
<dbReference type="InterPro" id="IPR017226">
    <property type="entry name" value="BHMT-like"/>
</dbReference>
<gene>
    <name evidence="8" type="ORF">BaRGS_00013968</name>
</gene>
<feature type="domain" description="Hcy-binding" evidence="7">
    <location>
        <begin position="52"/>
        <end position="357"/>
    </location>
</feature>
<keyword evidence="2 5" id="KW-0808">Transferase</keyword>
<dbReference type="Proteomes" id="UP001519460">
    <property type="component" value="Unassembled WGS sequence"/>
</dbReference>
<evidence type="ECO:0000259" key="7">
    <source>
        <dbReference type="PROSITE" id="PS50970"/>
    </source>
</evidence>
<name>A0ABD0L6G8_9CAEN</name>
<comment type="cofactor">
    <cofactor evidence="4">
        <name>Zn(2+)</name>
        <dbReference type="ChEBI" id="CHEBI:29105"/>
    </cofactor>
    <text evidence="4">Binds 1 zinc ion per subunit.</text>
</comment>
<feature type="binding site" evidence="4 5">
    <location>
        <position position="342"/>
    </location>
    <ligand>
        <name>Zn(2+)</name>
        <dbReference type="ChEBI" id="CHEBI:29105"/>
    </ligand>
</feature>
<comment type="caution">
    <text evidence="8">The sequence shown here is derived from an EMBL/GenBank/DDBJ whole genome shotgun (WGS) entry which is preliminary data.</text>
</comment>
<proteinExistence type="predicted"/>
<dbReference type="EMBL" id="JACVVK020000080">
    <property type="protein sequence ID" value="KAK7494841.1"/>
    <property type="molecule type" value="Genomic_DNA"/>
</dbReference>
<feature type="signal peptide" evidence="6">
    <location>
        <begin position="1"/>
        <end position="23"/>
    </location>
</feature>
<dbReference type="Pfam" id="PF02574">
    <property type="entry name" value="S-methyl_trans"/>
    <property type="match status" value="1"/>
</dbReference>
<keyword evidence="9" id="KW-1185">Reference proteome</keyword>
<dbReference type="PANTHER" id="PTHR11103">
    <property type="entry name" value="SLR1189 PROTEIN"/>
    <property type="match status" value="1"/>
</dbReference>
<dbReference type="GO" id="GO:0046872">
    <property type="term" value="F:metal ion binding"/>
    <property type="evidence" value="ECO:0007669"/>
    <property type="project" value="UniProtKB-KW"/>
</dbReference>
<dbReference type="SUPFAM" id="SSF82282">
    <property type="entry name" value="Homocysteine S-methyltransferase"/>
    <property type="match status" value="1"/>
</dbReference>
<dbReference type="PIRSF" id="PIRSF037505">
    <property type="entry name" value="Betaine_HMT"/>
    <property type="match status" value="1"/>
</dbReference>
<keyword evidence="4 5" id="KW-0862">Zinc</keyword>
<evidence type="ECO:0000256" key="2">
    <source>
        <dbReference type="ARBA" id="ARBA00022679"/>
    </source>
</evidence>
<keyword evidence="1 5" id="KW-0489">Methyltransferase</keyword>
<evidence type="ECO:0000256" key="6">
    <source>
        <dbReference type="SAM" id="SignalP"/>
    </source>
</evidence>
<feature type="binding site" evidence="4 5">
    <location>
        <position position="343"/>
    </location>
    <ligand>
        <name>Zn(2+)</name>
        <dbReference type="ChEBI" id="CHEBI:29105"/>
    </ligand>
</feature>
<dbReference type="GO" id="GO:0008168">
    <property type="term" value="F:methyltransferase activity"/>
    <property type="evidence" value="ECO:0007669"/>
    <property type="project" value="UniProtKB-UniRule"/>
</dbReference>
<dbReference type="InterPro" id="IPR036589">
    <property type="entry name" value="HCY_dom_sf"/>
</dbReference>
<sequence length="400" mass="44607">MFGSTCCLRLDLSLVGFLLPCSSRQLFKMPVFLAHRECKPVIEKITLTRVPTGLKERLVDGENVLVAEGYLFEFERRGYLKAGAFVPEVVIKHPDMVRSLHEEFVHAGSDVVLAFTYYGHREKLRLLGQENLLEPLNVGALRIARDVARRTGTLMAGNICNTTMYRRDDIVAVEKTEAMFKEQIEWAVQEEADFIVAETFSELGEAMVALDAIRKYGNGLPAVVTLAPQVTDQTYDGVPIGEACRQLEEAGADVVGLNCHRGPKTIMPLMKDVRRACKGPIACLPVPYRTTTECPTMQALKDPDTGRRAFPIDLPAHLCSRSQVWEFARACRDLGVQYAGLCCGNCSHLMRVLAEGYGRCPPACKYSPDMSQHYVFGSDPSFSKYYQEGLMHTVSHDNKD</sequence>
<reference evidence="8 9" key="1">
    <citation type="journal article" date="2023" name="Sci. Data">
        <title>Genome assembly of the Korean intertidal mud-creeper Batillaria attramentaria.</title>
        <authorList>
            <person name="Patra A.K."/>
            <person name="Ho P.T."/>
            <person name="Jun S."/>
            <person name="Lee S.J."/>
            <person name="Kim Y."/>
            <person name="Won Y.J."/>
        </authorList>
    </citation>
    <scope>NUCLEOTIDE SEQUENCE [LARGE SCALE GENOMIC DNA]</scope>
    <source>
        <strain evidence="8">Wonlab-2016</strain>
    </source>
</reference>
<evidence type="ECO:0000256" key="5">
    <source>
        <dbReference type="PROSITE-ProRule" id="PRU00333"/>
    </source>
</evidence>